<organism evidence="7 8">
    <name type="scientific">Candida glabrata</name>
    <name type="common">Yeast</name>
    <name type="synonym">Torulopsis glabrata</name>
    <dbReference type="NCBI Taxonomy" id="5478"/>
    <lineage>
        <taxon>Eukaryota</taxon>
        <taxon>Fungi</taxon>
        <taxon>Dikarya</taxon>
        <taxon>Ascomycota</taxon>
        <taxon>Saccharomycotina</taxon>
        <taxon>Saccharomycetes</taxon>
        <taxon>Saccharomycetales</taxon>
        <taxon>Saccharomycetaceae</taxon>
        <taxon>Nakaseomyces</taxon>
    </lineage>
</organism>
<protein>
    <recommendedName>
        <fullName evidence="6">ATPase expression protein 1</fullName>
    </recommendedName>
</protein>
<dbReference type="VEuPathDB" id="FungiDB:GVI51_F06149"/>
<reference evidence="7 8" key="1">
    <citation type="submission" date="2015-10" db="EMBL/GenBank/DDBJ databases">
        <title>Draft genomes sequences of Candida glabrata isolates 1A, 1B, 2A, 2B, 3A and 3B.</title>
        <authorList>
            <person name="Haavelsrud O.E."/>
            <person name="Gaustad P."/>
        </authorList>
    </citation>
    <scope>NUCLEOTIDE SEQUENCE [LARGE SCALE GENOMIC DNA]</scope>
    <source>
        <strain evidence="7">910700640</strain>
    </source>
</reference>
<keyword evidence="3 6" id="KW-0810">Translation regulation</keyword>
<name>A0A0W0CT76_CANGB</name>
<keyword evidence="4 6" id="KW-0809">Transit peptide</keyword>
<evidence type="ECO:0000256" key="5">
    <source>
        <dbReference type="ARBA" id="ARBA00023128"/>
    </source>
</evidence>
<sequence>MSTSGTTKGIPIPLNIFKRKSIPFGRISRVTPKPEQLLHPFYRPGNVSSLGLCMKEGKPALLDSKSIIPSIVQNSKTGNPVLANCSLAFSSVKGVSTWLKQYENSRETRTTPFLTIPFSDLNRYLTSLPKSKVEIIEKAYTNLINNDGSHISKGIILELVHELSSDFELAVFSENILIFFLNDKVSKRSELACVLEAAFDLLDTHIDQPKTIYKFLMAFFAKYFEVPVQADTDLNTLMVKLLMKLANKFHLESMYSKMVPELTEALFSFYTREGNLHEANIAINDLIKKGFIPKSEDIENYLTLINTKYPGHNSQDYMWRLFHIAHFEGLIQSSDHPNLLKFLVQNCRHREEIETVFTIVAKNKNSKILLEHLTAPVIDSICNMKMHRVPKSSLLSDYYKLMKFAFNNELSHQLKLLLLQGYIKFGNFSMSAKIIEDNHLNLTVDIANKLIKIIKHNNKLFKGIDCPGFSEEALALFLECYIKPFEDELDQHSKKWLIRQQHYCK</sequence>
<evidence type="ECO:0000313" key="7">
    <source>
        <dbReference type="EMBL" id="KTB00255.1"/>
    </source>
</evidence>
<evidence type="ECO:0000256" key="3">
    <source>
        <dbReference type="ARBA" id="ARBA00022845"/>
    </source>
</evidence>
<gene>
    <name evidence="7" type="ORF">AO440_001373</name>
</gene>
<evidence type="ECO:0000256" key="4">
    <source>
        <dbReference type="ARBA" id="ARBA00022946"/>
    </source>
</evidence>
<proteinExistence type="inferred from homology"/>
<dbReference type="VEuPathDB" id="FungiDB:CAGL0F06567g"/>
<comment type="function">
    <text evidence="6">Required for translation of the mitochondrial OLI1 transcript encoding subunit 9 of mitochondrial ATP synthase.</text>
</comment>
<dbReference type="VEuPathDB" id="FungiDB:GWK60_F06127"/>
<dbReference type="EMBL" id="LLZZ01000140">
    <property type="protein sequence ID" value="KTB00255.1"/>
    <property type="molecule type" value="Genomic_DNA"/>
</dbReference>
<dbReference type="GO" id="GO:0045182">
    <property type="term" value="F:translation regulator activity"/>
    <property type="evidence" value="ECO:0007669"/>
    <property type="project" value="InterPro"/>
</dbReference>
<keyword evidence="5 6" id="KW-0496">Mitochondrion</keyword>
<comment type="similarity">
    <text evidence="2 6">Belongs to the AEP1 family.</text>
</comment>
<accession>A0A0W0CT76</accession>
<evidence type="ECO:0000256" key="1">
    <source>
        <dbReference type="ARBA" id="ARBA00004173"/>
    </source>
</evidence>
<evidence type="ECO:0000256" key="2">
    <source>
        <dbReference type="ARBA" id="ARBA00008176"/>
    </source>
</evidence>
<evidence type="ECO:0000256" key="6">
    <source>
        <dbReference type="RuleBase" id="RU362136"/>
    </source>
</evidence>
<comment type="subcellular location">
    <subcellularLocation>
        <location evidence="1 6">Mitochondrion</location>
    </subcellularLocation>
</comment>
<evidence type="ECO:0000313" key="8">
    <source>
        <dbReference type="Proteomes" id="UP000054886"/>
    </source>
</evidence>
<dbReference type="GO" id="GO:0005739">
    <property type="term" value="C:mitochondrion"/>
    <property type="evidence" value="ECO:0007669"/>
    <property type="project" value="UniProtKB-SubCell"/>
</dbReference>
<dbReference type="Proteomes" id="UP000054886">
    <property type="component" value="Unassembled WGS sequence"/>
</dbReference>
<dbReference type="AlphaFoldDB" id="A0A0W0CT76"/>
<dbReference type="VEuPathDB" id="FungiDB:B1J91_F06567g"/>
<dbReference type="Pfam" id="PF17049">
    <property type="entry name" value="AEP1"/>
    <property type="match status" value="1"/>
</dbReference>
<dbReference type="InterPro" id="IPR031467">
    <property type="entry name" value="Aep1"/>
</dbReference>
<comment type="caution">
    <text evidence="7">The sequence shown here is derived from an EMBL/GenBank/DDBJ whole genome shotgun (WGS) entry which is preliminary data.</text>
</comment>